<comment type="similarity">
    <text evidence="2">Belongs to the GerABKC lipoprotein family.</text>
</comment>
<reference evidence="10 11" key="1">
    <citation type="submission" date="2023-04" db="EMBL/GenBank/DDBJ databases">
        <title>Clostridium tannerae sp. nov., isolated from the fecal material of an alpaca.</title>
        <authorList>
            <person name="Miller S."/>
            <person name="Hendry M."/>
            <person name="King J."/>
            <person name="Sankaranarayanan K."/>
            <person name="Lawson P.A."/>
        </authorList>
    </citation>
    <scope>NUCLEOTIDE SEQUENCE [LARGE SCALE GENOMIC DNA]</scope>
    <source>
        <strain evidence="10 11">A1-XYC3</strain>
    </source>
</reference>
<keyword evidence="7" id="KW-0449">Lipoprotein</keyword>
<evidence type="ECO:0000256" key="6">
    <source>
        <dbReference type="ARBA" id="ARBA00023139"/>
    </source>
</evidence>
<evidence type="ECO:0000256" key="2">
    <source>
        <dbReference type="ARBA" id="ARBA00007886"/>
    </source>
</evidence>
<dbReference type="InterPro" id="IPR057336">
    <property type="entry name" value="GerAC_N"/>
</dbReference>
<protein>
    <submittedName>
        <fullName evidence="10">Ger(X)C family spore germination protein</fullName>
    </submittedName>
</protein>
<dbReference type="PANTHER" id="PTHR35789">
    <property type="entry name" value="SPORE GERMINATION PROTEIN B3"/>
    <property type="match status" value="1"/>
</dbReference>
<dbReference type="RefSeq" id="WP_318799055.1">
    <property type="nucleotide sequence ID" value="NZ_JARUJP010000029.1"/>
</dbReference>
<dbReference type="NCBIfam" id="TIGR02887">
    <property type="entry name" value="spore_ger_x_C"/>
    <property type="match status" value="1"/>
</dbReference>
<dbReference type="EMBL" id="JARUJP010000029">
    <property type="protein sequence ID" value="MDW8802813.1"/>
    <property type="molecule type" value="Genomic_DNA"/>
</dbReference>
<dbReference type="Gene3D" id="3.30.300.210">
    <property type="entry name" value="Nutrient germinant receptor protein C, domain 3"/>
    <property type="match status" value="1"/>
</dbReference>
<comment type="caution">
    <text evidence="10">The sequence shown here is derived from an EMBL/GenBank/DDBJ whole genome shotgun (WGS) entry which is preliminary data.</text>
</comment>
<dbReference type="Pfam" id="PF05504">
    <property type="entry name" value="Spore_GerAC"/>
    <property type="match status" value="1"/>
</dbReference>
<gene>
    <name evidence="10" type="ORF">P8V03_16835</name>
</gene>
<keyword evidence="5" id="KW-0472">Membrane</keyword>
<dbReference type="PANTHER" id="PTHR35789:SF1">
    <property type="entry name" value="SPORE GERMINATION PROTEIN B3"/>
    <property type="match status" value="1"/>
</dbReference>
<evidence type="ECO:0000259" key="9">
    <source>
        <dbReference type="Pfam" id="PF25198"/>
    </source>
</evidence>
<evidence type="ECO:0000259" key="8">
    <source>
        <dbReference type="Pfam" id="PF05504"/>
    </source>
</evidence>
<dbReference type="InterPro" id="IPR038501">
    <property type="entry name" value="Spore_GerAC_C_sf"/>
</dbReference>
<dbReference type="Pfam" id="PF25198">
    <property type="entry name" value="Spore_GerAC_N"/>
    <property type="match status" value="1"/>
</dbReference>
<evidence type="ECO:0000256" key="5">
    <source>
        <dbReference type="ARBA" id="ARBA00023136"/>
    </source>
</evidence>
<evidence type="ECO:0000256" key="3">
    <source>
        <dbReference type="ARBA" id="ARBA00022544"/>
    </source>
</evidence>
<dbReference type="InterPro" id="IPR008844">
    <property type="entry name" value="Spore_GerAC-like"/>
</dbReference>
<proteinExistence type="inferred from homology"/>
<sequence length="369" mass="41860">MKKRKIITIVFIIILFIYCTAGVNTAPIENIAIASVIGYDLEKDTNKDILYKIYLQTYIFGERNKVFNKTYSGTATSLIKSREERQLKLDKKFLVGLEKVDLISEAYAKHGISTIIDALFKIPFVNDTALVAICEDNISDLLDYKIEGYPTSGDYIEGMLKNANQYNFFAKDLKILDLFISLGIEGRSVKIPCIELSEKVPKITGECLFKNDKMVFKLDMKDSRLLNILSTNNSTGILTLQEDPGKFIDYYAKVRRKVSCSKVNDVYNFTITLHLKGDIISNELYKDIMKDPKTVAAFEKNMADDIKANCNEFISKMKNQYKLDCLDLGRVATAKYGKDTGADWDKIVPNSNIKVNVYVKVDNQGRGDY</sequence>
<keyword evidence="6" id="KW-0564">Palmitate</keyword>
<organism evidence="10 11">
    <name type="scientific">Clostridium tanneri</name>
    <dbReference type="NCBI Taxonomy" id="3037988"/>
    <lineage>
        <taxon>Bacteria</taxon>
        <taxon>Bacillati</taxon>
        <taxon>Bacillota</taxon>
        <taxon>Clostridia</taxon>
        <taxon>Eubacteriales</taxon>
        <taxon>Clostridiaceae</taxon>
        <taxon>Clostridium</taxon>
    </lineage>
</organism>
<keyword evidence="3" id="KW-0309">Germination</keyword>
<evidence type="ECO:0000313" key="11">
    <source>
        <dbReference type="Proteomes" id="UP001281656"/>
    </source>
</evidence>
<evidence type="ECO:0000256" key="7">
    <source>
        <dbReference type="ARBA" id="ARBA00023288"/>
    </source>
</evidence>
<dbReference type="Proteomes" id="UP001281656">
    <property type="component" value="Unassembled WGS sequence"/>
</dbReference>
<feature type="domain" description="Spore germination protein N-terminal" evidence="9">
    <location>
        <begin position="26"/>
        <end position="195"/>
    </location>
</feature>
<name>A0ABU4JXC8_9CLOT</name>
<evidence type="ECO:0000256" key="1">
    <source>
        <dbReference type="ARBA" id="ARBA00004635"/>
    </source>
</evidence>
<accession>A0ABU4JXC8</accession>
<feature type="domain" description="Spore germination GerAC-like C-terminal" evidence="8">
    <location>
        <begin position="205"/>
        <end position="365"/>
    </location>
</feature>
<dbReference type="InterPro" id="IPR046953">
    <property type="entry name" value="Spore_GerAC-like_C"/>
</dbReference>
<keyword evidence="11" id="KW-1185">Reference proteome</keyword>
<evidence type="ECO:0000256" key="4">
    <source>
        <dbReference type="ARBA" id="ARBA00022729"/>
    </source>
</evidence>
<evidence type="ECO:0000313" key="10">
    <source>
        <dbReference type="EMBL" id="MDW8802813.1"/>
    </source>
</evidence>
<comment type="subcellular location">
    <subcellularLocation>
        <location evidence="1">Membrane</location>
        <topology evidence="1">Lipid-anchor</topology>
    </subcellularLocation>
</comment>
<keyword evidence="4" id="KW-0732">Signal</keyword>